<dbReference type="SUPFAM" id="SSF55729">
    <property type="entry name" value="Acyl-CoA N-acyltransferases (Nat)"/>
    <property type="match status" value="1"/>
</dbReference>
<dbReference type="Proteomes" id="UP000293925">
    <property type="component" value="Unassembled WGS sequence"/>
</dbReference>
<evidence type="ECO:0000259" key="1">
    <source>
        <dbReference type="PROSITE" id="PS51186"/>
    </source>
</evidence>
<reference evidence="2 3" key="1">
    <citation type="submission" date="2019-02" db="EMBL/GenBank/DDBJ databases">
        <title>Pedobacter sp. RP-3-21 sp. nov., isolated from Arctic soil.</title>
        <authorList>
            <person name="Dahal R.H."/>
        </authorList>
    </citation>
    <scope>NUCLEOTIDE SEQUENCE [LARGE SCALE GENOMIC DNA]</scope>
    <source>
        <strain evidence="2 3">RP-3-21</strain>
    </source>
</reference>
<keyword evidence="3" id="KW-1185">Reference proteome</keyword>
<protein>
    <submittedName>
        <fullName evidence="2">GNAT family N-acetyltransferase</fullName>
    </submittedName>
</protein>
<dbReference type="Pfam" id="PF13673">
    <property type="entry name" value="Acetyltransf_10"/>
    <property type="match status" value="1"/>
</dbReference>
<proteinExistence type="predicted"/>
<accession>A0A4R0PDJ9</accession>
<keyword evidence="2" id="KW-0808">Transferase</keyword>
<dbReference type="CDD" id="cd04301">
    <property type="entry name" value="NAT_SF"/>
    <property type="match status" value="1"/>
</dbReference>
<dbReference type="Gene3D" id="3.40.630.30">
    <property type="match status" value="1"/>
</dbReference>
<sequence>MIMVQIEQIFPSLTWRIRHEAMYPELPFDTVKLPDDFDGIHFGLYLDHKLTGVVSLFHDGDVYQFRKLAILPDTQKEGYGSQLMAYILDFCKIQKATKLWCNARVNAKEFYFKFGFHETDKTFFKDGYDFVVMELILNNEEPQRHEEHKEI</sequence>
<name>A0A4R0PDJ9_9SPHI</name>
<dbReference type="InterPro" id="IPR016181">
    <property type="entry name" value="Acyl_CoA_acyltransferase"/>
</dbReference>
<evidence type="ECO:0000313" key="2">
    <source>
        <dbReference type="EMBL" id="TCD15835.1"/>
    </source>
</evidence>
<gene>
    <name evidence="2" type="ORF">EZ456_24055</name>
</gene>
<dbReference type="InterPro" id="IPR000182">
    <property type="entry name" value="GNAT_dom"/>
</dbReference>
<dbReference type="OrthoDB" id="1178186at2"/>
<evidence type="ECO:0000313" key="3">
    <source>
        <dbReference type="Proteomes" id="UP000293925"/>
    </source>
</evidence>
<dbReference type="GO" id="GO:0016747">
    <property type="term" value="F:acyltransferase activity, transferring groups other than amino-acyl groups"/>
    <property type="evidence" value="ECO:0007669"/>
    <property type="project" value="InterPro"/>
</dbReference>
<comment type="caution">
    <text evidence="2">The sequence shown here is derived from an EMBL/GenBank/DDBJ whole genome shotgun (WGS) entry which is preliminary data.</text>
</comment>
<dbReference type="AlphaFoldDB" id="A0A4R0PDJ9"/>
<feature type="domain" description="N-acetyltransferase" evidence="1">
    <location>
        <begin position="1"/>
        <end position="138"/>
    </location>
</feature>
<dbReference type="PROSITE" id="PS51186">
    <property type="entry name" value="GNAT"/>
    <property type="match status" value="1"/>
</dbReference>
<dbReference type="EMBL" id="SJSO01000036">
    <property type="protein sequence ID" value="TCD15835.1"/>
    <property type="molecule type" value="Genomic_DNA"/>
</dbReference>
<organism evidence="2 3">
    <name type="scientific">Pedobacter psychrodurus</name>
    <dbReference type="NCBI Taxonomy" id="2530456"/>
    <lineage>
        <taxon>Bacteria</taxon>
        <taxon>Pseudomonadati</taxon>
        <taxon>Bacteroidota</taxon>
        <taxon>Sphingobacteriia</taxon>
        <taxon>Sphingobacteriales</taxon>
        <taxon>Sphingobacteriaceae</taxon>
        <taxon>Pedobacter</taxon>
    </lineage>
</organism>